<evidence type="ECO:0000313" key="6">
    <source>
        <dbReference type="Proteomes" id="UP000010798"/>
    </source>
</evidence>
<dbReference type="InterPro" id="IPR005824">
    <property type="entry name" value="KOW"/>
</dbReference>
<gene>
    <name evidence="5" type="ordered locus">Sinac_2463</name>
</gene>
<dbReference type="InterPro" id="IPR008991">
    <property type="entry name" value="Translation_prot_SH3-like_sf"/>
</dbReference>
<protein>
    <submittedName>
        <fullName evidence="5">Transcription antiterminator</fullName>
    </submittedName>
</protein>
<keyword evidence="2" id="KW-0805">Transcription regulation</keyword>
<dbReference type="EMBL" id="CP003364">
    <property type="protein sequence ID" value="AGA26772.1"/>
    <property type="molecule type" value="Genomic_DNA"/>
</dbReference>
<dbReference type="InterPro" id="IPR006645">
    <property type="entry name" value="NGN-like_dom"/>
</dbReference>
<dbReference type="PANTHER" id="PTHR30265">
    <property type="entry name" value="RHO-INTERACTING TRANSCRIPTION TERMINATION FACTOR NUSG"/>
    <property type="match status" value="1"/>
</dbReference>
<dbReference type="CDD" id="cd06091">
    <property type="entry name" value="KOW_NusG"/>
    <property type="match status" value="1"/>
</dbReference>
<keyword evidence="1" id="KW-0889">Transcription antitermination</keyword>
<keyword evidence="6" id="KW-1185">Reference proteome</keyword>
<evidence type="ECO:0000259" key="4">
    <source>
        <dbReference type="SMART" id="SM00739"/>
    </source>
</evidence>
<accession>L0DBZ8</accession>
<dbReference type="AlphaFoldDB" id="L0DBZ8"/>
<proteinExistence type="predicted"/>
<evidence type="ECO:0000256" key="2">
    <source>
        <dbReference type="ARBA" id="ARBA00023015"/>
    </source>
</evidence>
<dbReference type="Gene3D" id="3.30.70.940">
    <property type="entry name" value="NusG, N-terminal domain"/>
    <property type="match status" value="1"/>
</dbReference>
<dbReference type="RefSeq" id="WP_015245924.1">
    <property type="nucleotide sequence ID" value="NC_019892.1"/>
</dbReference>
<reference evidence="5 6" key="1">
    <citation type="submission" date="2012-02" db="EMBL/GenBank/DDBJ databases">
        <title>Complete sequence of chromosome of Singulisphaera acidiphila DSM 18658.</title>
        <authorList>
            <consortium name="US DOE Joint Genome Institute (JGI-PGF)"/>
            <person name="Lucas S."/>
            <person name="Copeland A."/>
            <person name="Lapidus A."/>
            <person name="Glavina del Rio T."/>
            <person name="Dalin E."/>
            <person name="Tice H."/>
            <person name="Bruce D."/>
            <person name="Goodwin L."/>
            <person name="Pitluck S."/>
            <person name="Peters L."/>
            <person name="Ovchinnikova G."/>
            <person name="Chertkov O."/>
            <person name="Kyrpides N."/>
            <person name="Mavromatis K."/>
            <person name="Ivanova N."/>
            <person name="Brettin T."/>
            <person name="Detter J.C."/>
            <person name="Han C."/>
            <person name="Larimer F."/>
            <person name="Land M."/>
            <person name="Hauser L."/>
            <person name="Markowitz V."/>
            <person name="Cheng J.-F."/>
            <person name="Hugenholtz P."/>
            <person name="Woyke T."/>
            <person name="Wu D."/>
            <person name="Tindall B."/>
            <person name="Pomrenke H."/>
            <person name="Brambilla E."/>
            <person name="Klenk H.-P."/>
            <person name="Eisen J.A."/>
        </authorList>
    </citation>
    <scope>NUCLEOTIDE SEQUENCE [LARGE SCALE GENOMIC DNA]</scope>
    <source>
        <strain evidence="6">ATCC BAA-1392 / DSM 18658 / VKM B-2454 / MOB10</strain>
    </source>
</reference>
<dbReference type="Pfam" id="PF02357">
    <property type="entry name" value="NusG"/>
    <property type="match status" value="1"/>
</dbReference>
<dbReference type="SUPFAM" id="SSF82679">
    <property type="entry name" value="N-utilization substance G protein NusG, N-terminal domain"/>
    <property type="match status" value="1"/>
</dbReference>
<dbReference type="eggNOG" id="COG0250">
    <property type="taxonomic scope" value="Bacteria"/>
</dbReference>
<dbReference type="Proteomes" id="UP000010798">
    <property type="component" value="Chromosome"/>
</dbReference>
<dbReference type="OrthoDB" id="275381at2"/>
<name>L0DBZ8_SINAD</name>
<dbReference type="SUPFAM" id="SSF50104">
    <property type="entry name" value="Translation proteins SH3-like domain"/>
    <property type="match status" value="1"/>
</dbReference>
<dbReference type="InterPro" id="IPR036735">
    <property type="entry name" value="NGN_dom_sf"/>
</dbReference>
<organism evidence="5 6">
    <name type="scientific">Singulisphaera acidiphila (strain ATCC BAA-1392 / DSM 18658 / VKM B-2454 / MOB10)</name>
    <dbReference type="NCBI Taxonomy" id="886293"/>
    <lineage>
        <taxon>Bacteria</taxon>
        <taxon>Pseudomonadati</taxon>
        <taxon>Planctomycetota</taxon>
        <taxon>Planctomycetia</taxon>
        <taxon>Isosphaerales</taxon>
        <taxon>Isosphaeraceae</taxon>
        <taxon>Singulisphaera</taxon>
    </lineage>
</organism>
<evidence type="ECO:0000256" key="3">
    <source>
        <dbReference type="ARBA" id="ARBA00023163"/>
    </source>
</evidence>
<evidence type="ECO:0000256" key="1">
    <source>
        <dbReference type="ARBA" id="ARBA00022814"/>
    </source>
</evidence>
<dbReference type="STRING" id="886293.Sinac_2463"/>
<evidence type="ECO:0000313" key="5">
    <source>
        <dbReference type="EMBL" id="AGA26772.1"/>
    </source>
</evidence>
<dbReference type="KEGG" id="saci:Sinac_2463"/>
<dbReference type="GO" id="GO:0006354">
    <property type="term" value="P:DNA-templated transcription elongation"/>
    <property type="evidence" value="ECO:0007669"/>
    <property type="project" value="InterPro"/>
</dbReference>
<dbReference type="GO" id="GO:0031564">
    <property type="term" value="P:transcription antitermination"/>
    <property type="evidence" value="ECO:0007669"/>
    <property type="project" value="UniProtKB-KW"/>
</dbReference>
<dbReference type="InterPro" id="IPR043425">
    <property type="entry name" value="NusG-like"/>
</dbReference>
<dbReference type="PANTHER" id="PTHR30265:SF4">
    <property type="entry name" value="KOW MOTIF FAMILY PROTEIN, EXPRESSED"/>
    <property type="match status" value="1"/>
</dbReference>
<feature type="domain" description="KOW" evidence="4">
    <location>
        <begin position="133"/>
        <end position="160"/>
    </location>
</feature>
<dbReference type="SMART" id="SM00739">
    <property type="entry name" value="KOW"/>
    <property type="match status" value="1"/>
</dbReference>
<dbReference type="HOGENOM" id="CLU_067287_5_1_0"/>
<sequence>MPILSEEPEIYPDTLWDEERLGNDGDRRWWCLHTKPRQEKMLARALRARAVAHYLPKVTQETRTPGGRKIRSTVPLFPGYLFLYGDDHDRGEAIQGNHLANMLEIWDQEAIEHDLRRIHRVLNSGVAITPEPSFLVGDLVRILTGPLQGLIGTVTRRNGRDRFVAVVHFLGRGAAIELQDWQVEPAEADSNALDHRAHLAGSTRNAQFASSAV</sequence>
<keyword evidence="3" id="KW-0804">Transcription</keyword>